<feature type="domain" description="MnmC-like methyltransferase" evidence="1">
    <location>
        <begin position="124"/>
        <end position="235"/>
    </location>
</feature>
<name>A0A316TNB1_9BACT</name>
<dbReference type="Pfam" id="PF05430">
    <property type="entry name" value="Methyltransf_30"/>
    <property type="match status" value="1"/>
</dbReference>
<accession>A0A316TNB1</accession>
<dbReference type="OrthoDB" id="9786494at2"/>
<dbReference type="PANTHER" id="PTHR39963">
    <property type="entry name" value="SLL0983 PROTEIN"/>
    <property type="match status" value="1"/>
</dbReference>
<evidence type="ECO:0000259" key="1">
    <source>
        <dbReference type="Pfam" id="PF05430"/>
    </source>
</evidence>
<evidence type="ECO:0000313" key="3">
    <source>
        <dbReference type="Proteomes" id="UP000245533"/>
    </source>
</evidence>
<gene>
    <name evidence="2" type="ORF">DDZ15_09530</name>
</gene>
<dbReference type="InterPro" id="IPR008471">
    <property type="entry name" value="MnmC-like_methylTransf"/>
</dbReference>
<dbReference type="EMBL" id="QGGB01000007">
    <property type="protein sequence ID" value="PWN06087.1"/>
    <property type="molecule type" value="Genomic_DNA"/>
</dbReference>
<dbReference type="Gene3D" id="3.40.50.150">
    <property type="entry name" value="Vaccinia Virus protein VP39"/>
    <property type="match status" value="1"/>
</dbReference>
<protein>
    <recommendedName>
        <fullName evidence="1">MnmC-like methyltransferase domain-containing protein</fullName>
    </recommendedName>
</protein>
<comment type="caution">
    <text evidence="2">The sequence shown here is derived from an EMBL/GenBank/DDBJ whole genome shotgun (WGS) entry which is preliminary data.</text>
</comment>
<evidence type="ECO:0000313" key="2">
    <source>
        <dbReference type="EMBL" id="PWN06087.1"/>
    </source>
</evidence>
<reference evidence="2 3" key="1">
    <citation type="submission" date="2018-05" db="EMBL/GenBank/DDBJ databases">
        <title>Rhodohalobacter halophilus gen. nov., sp. nov., a moderately halophilic member of the family Balneolaceae.</title>
        <authorList>
            <person name="Liu Z.-W."/>
        </authorList>
    </citation>
    <scope>NUCLEOTIDE SEQUENCE [LARGE SCALE GENOMIC DNA]</scope>
    <source>
        <strain evidence="2 3">8A47</strain>
    </source>
</reference>
<dbReference type="GO" id="GO:0016645">
    <property type="term" value="F:oxidoreductase activity, acting on the CH-NH group of donors"/>
    <property type="evidence" value="ECO:0007669"/>
    <property type="project" value="InterPro"/>
</dbReference>
<keyword evidence="3" id="KW-1185">Reference proteome</keyword>
<dbReference type="InterPro" id="IPR029063">
    <property type="entry name" value="SAM-dependent_MTases_sf"/>
</dbReference>
<sequence>MQTSEEHHSVHITLTRDGSTTLYSDRFGQHYHNPNGAVAESRHVFFETADVPGLLGKRDHLTVFETGFGSGLNLILMLDYLKESESSCLVDYVSIEAYPISPRKAVELNFGKELANLEPNRVLQDFFKNVKHGWNRFSPGNRLKLHLFNGYFGAFESGFPRQKADLFFHDPFSPEVNPDLWTKEVFEKLLSIAAQDAFLITYCAASSARAAMASAGWHVARAPGALGKREMTIASPSPSQLSHFKRVNEERLKKRYDAGDFKR</sequence>
<dbReference type="InterPro" id="IPR047785">
    <property type="entry name" value="tRNA_MNMC2"/>
</dbReference>
<dbReference type="RefSeq" id="WP_109646880.1">
    <property type="nucleotide sequence ID" value="NZ_QGGB01000007.1"/>
</dbReference>
<proteinExistence type="predicted"/>
<dbReference type="PANTHER" id="PTHR39963:SF1">
    <property type="entry name" value="MNMC-LIKE METHYLTRANSFERASE DOMAIN-CONTAINING PROTEIN"/>
    <property type="match status" value="1"/>
</dbReference>
<dbReference type="NCBIfam" id="NF033855">
    <property type="entry name" value="tRNA_MNMC2"/>
    <property type="match status" value="1"/>
</dbReference>
<organism evidence="2 3">
    <name type="scientific">Rhodohalobacter mucosus</name>
    <dbReference type="NCBI Taxonomy" id="2079485"/>
    <lineage>
        <taxon>Bacteria</taxon>
        <taxon>Pseudomonadati</taxon>
        <taxon>Balneolota</taxon>
        <taxon>Balneolia</taxon>
        <taxon>Balneolales</taxon>
        <taxon>Balneolaceae</taxon>
        <taxon>Rhodohalobacter</taxon>
    </lineage>
</organism>
<dbReference type="AlphaFoldDB" id="A0A316TNB1"/>
<dbReference type="Proteomes" id="UP000245533">
    <property type="component" value="Unassembled WGS sequence"/>
</dbReference>
<dbReference type="GO" id="GO:0004808">
    <property type="term" value="F:tRNA (5-methylaminomethyl-2-thiouridylate)(34)-methyltransferase activity"/>
    <property type="evidence" value="ECO:0007669"/>
    <property type="project" value="InterPro"/>
</dbReference>